<dbReference type="PANTHER" id="PTHR46112">
    <property type="entry name" value="AMINOPEPTIDASE"/>
    <property type="match status" value="1"/>
</dbReference>
<gene>
    <name evidence="8" type="ORF">GCM10007859_11520</name>
</gene>
<evidence type="ECO:0000313" key="8">
    <source>
        <dbReference type="EMBL" id="GLS01141.1"/>
    </source>
</evidence>
<feature type="domain" description="Creatinase N-terminal" evidence="7">
    <location>
        <begin position="20"/>
        <end position="149"/>
    </location>
</feature>
<reference evidence="9" key="1">
    <citation type="journal article" date="2019" name="Int. J. Syst. Evol. Microbiol.">
        <title>The Global Catalogue of Microorganisms (GCM) 10K type strain sequencing project: providing services to taxonomists for standard genome sequencing and annotation.</title>
        <authorList>
            <consortium name="The Broad Institute Genomics Platform"/>
            <consortium name="The Broad Institute Genome Sequencing Center for Infectious Disease"/>
            <person name="Wu L."/>
            <person name="Ma J."/>
        </authorList>
    </citation>
    <scope>NUCLEOTIDE SEQUENCE [LARGE SCALE GENOMIC DNA]</scope>
    <source>
        <strain evidence="9">NBRC 110107</strain>
    </source>
</reference>
<dbReference type="SUPFAM" id="SSF53092">
    <property type="entry name" value="Creatinase/prolidase N-terminal domain"/>
    <property type="match status" value="1"/>
</dbReference>
<keyword evidence="4" id="KW-0482">Metalloprotease</keyword>
<dbReference type="Pfam" id="PF01321">
    <property type="entry name" value="Creatinase_N"/>
    <property type="match status" value="1"/>
</dbReference>
<feature type="domain" description="Peptidase M24" evidence="6">
    <location>
        <begin position="158"/>
        <end position="364"/>
    </location>
</feature>
<proteinExistence type="inferred from homology"/>
<dbReference type="PROSITE" id="PS00491">
    <property type="entry name" value="PROLINE_PEPTIDASE"/>
    <property type="match status" value="1"/>
</dbReference>
<protein>
    <submittedName>
        <fullName evidence="8">Metallopeptidase</fullName>
    </submittedName>
</protein>
<evidence type="ECO:0000256" key="1">
    <source>
        <dbReference type="ARBA" id="ARBA00022670"/>
    </source>
</evidence>
<evidence type="ECO:0000256" key="2">
    <source>
        <dbReference type="ARBA" id="ARBA00022723"/>
    </source>
</evidence>
<organism evidence="8 9">
    <name type="scientific">Brevundimonas denitrificans</name>
    <dbReference type="NCBI Taxonomy" id="1443434"/>
    <lineage>
        <taxon>Bacteria</taxon>
        <taxon>Pseudomonadati</taxon>
        <taxon>Pseudomonadota</taxon>
        <taxon>Alphaproteobacteria</taxon>
        <taxon>Caulobacterales</taxon>
        <taxon>Caulobacteraceae</taxon>
        <taxon>Brevundimonas</taxon>
    </lineage>
</organism>
<accession>A0ABQ6BIK1</accession>
<dbReference type="Proteomes" id="UP001156921">
    <property type="component" value="Unassembled WGS sequence"/>
</dbReference>
<evidence type="ECO:0000256" key="3">
    <source>
        <dbReference type="ARBA" id="ARBA00022801"/>
    </source>
</evidence>
<dbReference type="EMBL" id="BSOY01000018">
    <property type="protein sequence ID" value="GLS01141.1"/>
    <property type="molecule type" value="Genomic_DNA"/>
</dbReference>
<dbReference type="Gene3D" id="3.40.350.10">
    <property type="entry name" value="Creatinase/prolidase N-terminal domain"/>
    <property type="match status" value="1"/>
</dbReference>
<comment type="caution">
    <text evidence="8">The sequence shown here is derived from an EMBL/GenBank/DDBJ whole genome shotgun (WGS) entry which is preliminary data.</text>
</comment>
<dbReference type="InterPro" id="IPR000587">
    <property type="entry name" value="Creatinase_N"/>
</dbReference>
<keyword evidence="3" id="KW-0378">Hydrolase</keyword>
<evidence type="ECO:0000313" key="9">
    <source>
        <dbReference type="Proteomes" id="UP001156921"/>
    </source>
</evidence>
<dbReference type="InterPro" id="IPR001131">
    <property type="entry name" value="Peptidase_M24B_aminopep-P_CS"/>
</dbReference>
<dbReference type="RefSeq" id="WP_284221993.1">
    <property type="nucleotide sequence ID" value="NZ_BSOY01000018.1"/>
</dbReference>
<dbReference type="Pfam" id="PF00557">
    <property type="entry name" value="Peptidase_M24"/>
    <property type="match status" value="1"/>
</dbReference>
<keyword evidence="1" id="KW-0645">Protease</keyword>
<evidence type="ECO:0000259" key="7">
    <source>
        <dbReference type="Pfam" id="PF01321"/>
    </source>
</evidence>
<evidence type="ECO:0000256" key="4">
    <source>
        <dbReference type="ARBA" id="ARBA00023049"/>
    </source>
</evidence>
<evidence type="ECO:0000256" key="5">
    <source>
        <dbReference type="RuleBase" id="RU000590"/>
    </source>
</evidence>
<evidence type="ECO:0000259" key="6">
    <source>
        <dbReference type="Pfam" id="PF00557"/>
    </source>
</evidence>
<keyword evidence="9" id="KW-1185">Reference proteome</keyword>
<dbReference type="InterPro" id="IPR036005">
    <property type="entry name" value="Creatinase/aminopeptidase-like"/>
</dbReference>
<keyword evidence="2 5" id="KW-0479">Metal-binding</keyword>
<dbReference type="PANTHER" id="PTHR46112:SF3">
    <property type="entry name" value="AMINOPEPTIDASE YPDF"/>
    <property type="match status" value="1"/>
</dbReference>
<dbReference type="Gene3D" id="3.90.230.10">
    <property type="entry name" value="Creatinase/methionine aminopeptidase superfamily"/>
    <property type="match status" value="1"/>
</dbReference>
<dbReference type="SUPFAM" id="SSF55920">
    <property type="entry name" value="Creatinase/aminopeptidase"/>
    <property type="match status" value="1"/>
</dbReference>
<name>A0ABQ6BIK1_9CAUL</name>
<dbReference type="InterPro" id="IPR050659">
    <property type="entry name" value="Peptidase_M24B"/>
</dbReference>
<comment type="similarity">
    <text evidence="5">Belongs to the peptidase M24B family.</text>
</comment>
<dbReference type="InterPro" id="IPR029149">
    <property type="entry name" value="Creatin/AminoP/Spt16_N"/>
</dbReference>
<dbReference type="InterPro" id="IPR000994">
    <property type="entry name" value="Pept_M24"/>
</dbReference>
<sequence>MTNSSTSVPAPIGAVERQARVTGLRRGMDAAGVETVLLGSTSSLRYFTGLDWYASERLVGALVHASGGLDYITPQFELEKVEGLISLPGDILTWEEDESPWRLVADRIGPAGRMAVDERMALAMYRSLRAEIDDARLADAAPLIHPLRSRKSPAEIALMSHAKAITIEVHRRAYEQLHAGQRASEVVRFIDDQHRALGGSGNSFCIVSFGEDTSLPHGGEGDRALAAGDVVLIDTGTRIDGYSSDITRTYVFGAASPDVRRVWEAEKRAQAAAFDAARPGVPCEAVDAAARRSLEADGFGPGYSLPGLPHRTGHGIGLDIHEGPYLVKGDATPLATGMCFSNEPMIVVPGRFGVRLEDHFHMTDAGPEWFTRPQHSLDEPFADVPIWPAG</sequence>